<evidence type="ECO:0000256" key="1">
    <source>
        <dbReference type="SAM" id="MobiDB-lite"/>
    </source>
</evidence>
<dbReference type="EMBL" id="BLXT01006818">
    <property type="protein sequence ID" value="GFO33659.1"/>
    <property type="molecule type" value="Genomic_DNA"/>
</dbReference>
<gene>
    <name evidence="2" type="ORF">PoB_006016400</name>
</gene>
<sequence>MWPIENEAKRASQSRPMCFPHTNGNVSKTFGAPRDLRRKSSDKVYARQSQIQLVFLSLFVSHTHLNSSLPYQCTFVRKSKAMVWFLYVANPQQGDLRLSDPPSGQRAGGGTRAPTARSMQISGRISYPLHHRCPSEAMTQLVCVRCSRAVGV</sequence>
<evidence type="ECO:0000313" key="3">
    <source>
        <dbReference type="Proteomes" id="UP000735302"/>
    </source>
</evidence>
<feature type="region of interest" description="Disordered" evidence="1">
    <location>
        <begin position="1"/>
        <end position="33"/>
    </location>
</feature>
<feature type="region of interest" description="Disordered" evidence="1">
    <location>
        <begin position="96"/>
        <end position="117"/>
    </location>
</feature>
<feature type="compositionally biased region" description="Basic and acidic residues" evidence="1">
    <location>
        <begin position="1"/>
        <end position="10"/>
    </location>
</feature>
<keyword evidence="3" id="KW-1185">Reference proteome</keyword>
<evidence type="ECO:0000313" key="2">
    <source>
        <dbReference type="EMBL" id="GFO33659.1"/>
    </source>
</evidence>
<comment type="caution">
    <text evidence="2">The sequence shown here is derived from an EMBL/GenBank/DDBJ whole genome shotgun (WGS) entry which is preliminary data.</text>
</comment>
<organism evidence="2 3">
    <name type="scientific">Plakobranchus ocellatus</name>
    <dbReference type="NCBI Taxonomy" id="259542"/>
    <lineage>
        <taxon>Eukaryota</taxon>
        <taxon>Metazoa</taxon>
        <taxon>Spiralia</taxon>
        <taxon>Lophotrochozoa</taxon>
        <taxon>Mollusca</taxon>
        <taxon>Gastropoda</taxon>
        <taxon>Heterobranchia</taxon>
        <taxon>Euthyneura</taxon>
        <taxon>Panpulmonata</taxon>
        <taxon>Sacoglossa</taxon>
        <taxon>Placobranchoidea</taxon>
        <taxon>Plakobranchidae</taxon>
        <taxon>Plakobranchus</taxon>
    </lineage>
</organism>
<dbReference type="Proteomes" id="UP000735302">
    <property type="component" value="Unassembled WGS sequence"/>
</dbReference>
<accession>A0AAV4CP72</accession>
<name>A0AAV4CP72_9GAST</name>
<reference evidence="2 3" key="1">
    <citation type="journal article" date="2021" name="Elife">
        <title>Chloroplast acquisition without the gene transfer in kleptoplastic sea slugs, Plakobranchus ocellatus.</title>
        <authorList>
            <person name="Maeda T."/>
            <person name="Takahashi S."/>
            <person name="Yoshida T."/>
            <person name="Shimamura S."/>
            <person name="Takaki Y."/>
            <person name="Nagai Y."/>
            <person name="Toyoda A."/>
            <person name="Suzuki Y."/>
            <person name="Arimoto A."/>
            <person name="Ishii H."/>
            <person name="Satoh N."/>
            <person name="Nishiyama T."/>
            <person name="Hasebe M."/>
            <person name="Maruyama T."/>
            <person name="Minagawa J."/>
            <person name="Obokata J."/>
            <person name="Shigenobu S."/>
        </authorList>
    </citation>
    <scope>NUCLEOTIDE SEQUENCE [LARGE SCALE GENOMIC DNA]</scope>
</reference>
<dbReference type="AlphaFoldDB" id="A0AAV4CP72"/>
<protein>
    <submittedName>
        <fullName evidence="2">Uncharacterized protein</fullName>
    </submittedName>
</protein>
<proteinExistence type="predicted"/>